<sequence length="232" mass="25656">MPIEVAELNKWVKTDEGKGWLDGQTTELRTKLTNANTKISDQEKDITTLGQEKTTLEQSNQTLGDDLKIARENVGKPDEELNAKFKVVSDNLANSQKQNAALQKQMLNERLTTLVNDEITKQGGNPKVLGVHVRRQLSAELTEDGQLSVFAVDSNGKKAFDSEAKPAGVGYVVSQLKQDDEFKSNFKAAVKKGSGQLDADDQQPQKSNGKSFMNMDLKELQNTKNIEDAIFD</sequence>
<dbReference type="Proteomes" id="UP000049495">
    <property type="component" value="Unassembled WGS sequence"/>
</dbReference>
<dbReference type="EMBL" id="CCJV01000051">
    <property type="protein sequence ID" value="CDT08934.1"/>
    <property type="molecule type" value="Genomic_DNA"/>
</dbReference>
<evidence type="ECO:0000313" key="3">
    <source>
        <dbReference type="Proteomes" id="UP000049495"/>
    </source>
</evidence>
<feature type="compositionally biased region" description="Polar residues" evidence="1">
    <location>
        <begin position="202"/>
        <end position="211"/>
    </location>
</feature>
<comment type="caution">
    <text evidence="2">The sequence shown here is derived from an EMBL/GenBank/DDBJ whole genome shotgun (WGS) entry which is preliminary data.</text>
</comment>
<accession>A0A4R2FT92</accession>
<reference evidence="3" key="1">
    <citation type="submission" date="2014-06" db="EMBL/GenBank/DDBJ databases">
        <authorList>
            <person name="Le Roux Frederique"/>
        </authorList>
    </citation>
    <scope>NUCLEOTIDE SEQUENCE [LARGE SCALE GENOMIC DNA]</scope>
    <source>
        <strain evidence="3">J5-5</strain>
    </source>
</reference>
<evidence type="ECO:0000256" key="1">
    <source>
        <dbReference type="SAM" id="MobiDB-lite"/>
    </source>
</evidence>
<proteinExistence type="predicted"/>
<evidence type="ECO:0000313" key="2">
    <source>
        <dbReference type="EMBL" id="CDT08934.1"/>
    </source>
</evidence>
<dbReference type="AlphaFoldDB" id="A0A4R2FT92"/>
<organism evidence="2 3">
    <name type="scientific">Vibrio crassostreae</name>
    <dbReference type="NCBI Taxonomy" id="246167"/>
    <lineage>
        <taxon>Bacteria</taxon>
        <taxon>Pseudomonadati</taxon>
        <taxon>Pseudomonadota</taxon>
        <taxon>Gammaproteobacteria</taxon>
        <taxon>Vibrionales</taxon>
        <taxon>Vibrionaceae</taxon>
        <taxon>Vibrio</taxon>
    </lineage>
</organism>
<feature type="region of interest" description="Disordered" evidence="1">
    <location>
        <begin position="193"/>
        <end position="218"/>
    </location>
</feature>
<name>A0A4R2FT92_9VIBR</name>
<protein>
    <submittedName>
        <fullName evidence="2">Uncharacterized protein</fullName>
    </submittedName>
</protein>
<gene>
    <name evidence="2" type="ORF">VCR5J5_1440062</name>
</gene>
<dbReference type="RefSeq" id="WP_055318827.1">
    <property type="nucleotide sequence ID" value="NZ_CAWQCV010000131.1"/>
</dbReference>